<dbReference type="SUPFAM" id="SSF52540">
    <property type="entry name" value="P-loop containing nucleoside triphosphate hydrolases"/>
    <property type="match status" value="1"/>
</dbReference>
<evidence type="ECO:0000256" key="1">
    <source>
        <dbReference type="ARBA" id="ARBA00004651"/>
    </source>
</evidence>
<protein>
    <submittedName>
        <fullName evidence="7">Type IV secretory system conjugative DNA transfer family protein</fullName>
    </submittedName>
</protein>
<evidence type="ECO:0000256" key="2">
    <source>
        <dbReference type="ARBA" id="ARBA00008806"/>
    </source>
</evidence>
<proteinExistence type="inferred from homology"/>
<dbReference type="InterPro" id="IPR027417">
    <property type="entry name" value="P-loop_NTPase"/>
</dbReference>
<keyword evidence="4" id="KW-0812">Transmembrane</keyword>
<reference evidence="7 8" key="1">
    <citation type="journal article" date="2019" name="Nat. Microbiol.">
        <title>Mediterranean grassland soil C-N compound turnover is dependent on rainfall and depth, and is mediated by genomically divergent microorganisms.</title>
        <authorList>
            <person name="Diamond S."/>
            <person name="Andeer P.F."/>
            <person name="Li Z."/>
            <person name="Crits-Christoph A."/>
            <person name="Burstein D."/>
            <person name="Anantharaman K."/>
            <person name="Lane K.R."/>
            <person name="Thomas B.C."/>
            <person name="Pan C."/>
            <person name="Northen T.R."/>
            <person name="Banfield J.F."/>
        </authorList>
    </citation>
    <scope>NUCLEOTIDE SEQUENCE [LARGE SCALE GENOMIC DNA]</scope>
    <source>
        <strain evidence="7">NP_7</strain>
    </source>
</reference>
<name>A0A537JHI4_9BACT</name>
<evidence type="ECO:0000256" key="6">
    <source>
        <dbReference type="ARBA" id="ARBA00023136"/>
    </source>
</evidence>
<dbReference type="Pfam" id="PF02534">
    <property type="entry name" value="T4SS-DNA_transf"/>
    <property type="match status" value="1"/>
</dbReference>
<gene>
    <name evidence="7" type="ORF">E6H04_04170</name>
</gene>
<evidence type="ECO:0000256" key="5">
    <source>
        <dbReference type="ARBA" id="ARBA00022989"/>
    </source>
</evidence>
<evidence type="ECO:0000256" key="4">
    <source>
        <dbReference type="ARBA" id="ARBA00022692"/>
    </source>
</evidence>
<dbReference type="PANTHER" id="PTHR37937">
    <property type="entry name" value="CONJUGATIVE TRANSFER: DNA TRANSPORT"/>
    <property type="match status" value="1"/>
</dbReference>
<comment type="caution">
    <text evidence="7">The sequence shown here is derived from an EMBL/GenBank/DDBJ whole genome shotgun (WGS) entry which is preliminary data.</text>
</comment>
<dbReference type="InterPro" id="IPR051539">
    <property type="entry name" value="T4SS-coupling_protein"/>
</dbReference>
<accession>A0A537JHI4</accession>
<organism evidence="7 8">
    <name type="scientific">Candidatus Segetimicrobium genomatis</name>
    <dbReference type="NCBI Taxonomy" id="2569760"/>
    <lineage>
        <taxon>Bacteria</taxon>
        <taxon>Bacillati</taxon>
        <taxon>Candidatus Sysuimicrobiota</taxon>
        <taxon>Candidatus Sysuimicrobiia</taxon>
        <taxon>Candidatus Sysuimicrobiales</taxon>
        <taxon>Candidatus Segetimicrobiaceae</taxon>
        <taxon>Candidatus Segetimicrobium</taxon>
    </lineage>
</organism>
<dbReference type="CDD" id="cd01127">
    <property type="entry name" value="TrwB_TraG_TraD_VirD4"/>
    <property type="match status" value="1"/>
</dbReference>
<dbReference type="Proteomes" id="UP000320048">
    <property type="component" value="Unassembled WGS sequence"/>
</dbReference>
<comment type="subcellular location">
    <subcellularLocation>
        <location evidence="1">Cell membrane</location>
        <topology evidence="1">Multi-pass membrane protein</topology>
    </subcellularLocation>
</comment>
<keyword evidence="5" id="KW-1133">Transmembrane helix</keyword>
<dbReference type="InterPro" id="IPR003688">
    <property type="entry name" value="TraG/VirD4"/>
</dbReference>
<evidence type="ECO:0000313" key="8">
    <source>
        <dbReference type="Proteomes" id="UP000320048"/>
    </source>
</evidence>
<dbReference type="PANTHER" id="PTHR37937:SF1">
    <property type="entry name" value="CONJUGATIVE TRANSFER: DNA TRANSPORT"/>
    <property type="match status" value="1"/>
</dbReference>
<sequence>MSAGPRGAVIWTLTLLVPAGLAIAASTAILRDAVEILRAISSEHDLGTWLRACAVAAQCRQALLPAMGQAVGAHTSALRIAYGSLVLWLVCAVLYHPRTPLGRSAAGSARYALPGELRRLRVRIGEAWLPLGYLPPPRWLLGLLRLHPTSRALRALVGPQVYLPAEDLARHVLIVGLTGAHKTTAVTFPVLLEAARHGVSVVALDLKYGEHDGLARVAPEWQRRARDVLVFAPLDPATLRWNPLDRLRTMGDAHELAAHLFDEPDSSDPDLVYWMGAERHVCAVLCFALATDGEPATLGRLRSLCESGPAAVHAYVRTHPGAQSLTGRLGAYLAMLPKDQAGILQGIASRLEAWGDEAVCEATRTSAPWERIDLTRVRREPLLLVVGVPQPALGRLRWLCHLFLRDLAAHLLRPRRPEERVRVLLILEELPAWGPLPGLANHLATYRSRQVSVLATLQSEAQGEHVYGRSGWAAVAANLVTKLYLPSLADIDAERLSRAMGTAAGEDVARSRGWGAVGTRRGEHRRAVPVPLERPEEVRGIASSADEILVRFARIPPARLWCPPYHVRPEYAGRVPEGHPETAHLAVYHHLWTLRANGGIQTQDVVESTVRTGAPPPARLDAPPLDRVSPGLGPGPEDAAPVVPCAEVSVPDEVTSLNRLIEALLLRFAHDGAGVIRGVHRGGWLVEVRIRPDAVAEACQGTEAMHTLSRRWSALRWVRRVRPAFVLTRRALEALDPGLLARLVDLCGTQVSGPSSGS</sequence>
<evidence type="ECO:0000256" key="3">
    <source>
        <dbReference type="ARBA" id="ARBA00022475"/>
    </source>
</evidence>
<dbReference type="Gene3D" id="3.40.50.300">
    <property type="entry name" value="P-loop containing nucleotide triphosphate hydrolases"/>
    <property type="match status" value="2"/>
</dbReference>
<evidence type="ECO:0000313" key="7">
    <source>
        <dbReference type="EMBL" id="TMI82782.1"/>
    </source>
</evidence>
<dbReference type="EMBL" id="VBAO01000108">
    <property type="protein sequence ID" value="TMI82782.1"/>
    <property type="molecule type" value="Genomic_DNA"/>
</dbReference>
<dbReference type="AlphaFoldDB" id="A0A537JHI4"/>
<dbReference type="GO" id="GO:0005886">
    <property type="term" value="C:plasma membrane"/>
    <property type="evidence" value="ECO:0007669"/>
    <property type="project" value="UniProtKB-SubCell"/>
</dbReference>
<keyword evidence="6" id="KW-0472">Membrane</keyword>
<comment type="similarity">
    <text evidence="2">Belongs to the VirD4/TraG family.</text>
</comment>
<keyword evidence="3" id="KW-1003">Cell membrane</keyword>